<dbReference type="EMBL" id="JAFBED010000004">
    <property type="protein sequence ID" value="MBM7620421.1"/>
    <property type="molecule type" value="Genomic_DNA"/>
</dbReference>
<keyword evidence="1" id="KW-1133">Transmembrane helix</keyword>
<organism evidence="2 3">
    <name type="scientific">Sutcliffiella tianshenii</name>
    <dbReference type="NCBI Taxonomy" id="1463404"/>
    <lineage>
        <taxon>Bacteria</taxon>
        <taxon>Bacillati</taxon>
        <taxon>Bacillota</taxon>
        <taxon>Bacilli</taxon>
        <taxon>Bacillales</taxon>
        <taxon>Bacillaceae</taxon>
        <taxon>Sutcliffiella</taxon>
    </lineage>
</organism>
<keyword evidence="3" id="KW-1185">Reference proteome</keyword>
<dbReference type="Pfam" id="PF12670">
    <property type="entry name" value="DUF3792"/>
    <property type="match status" value="1"/>
</dbReference>
<sequence>MESKRLGLAIMYGLITIFMFAIATSLLFSLLLRFTSLQESSVAWIILTLSFLTLFIGGFVSGGKGREKGWMLGGATGGAYSLIIFLFQYLGNDSLFSMNQLFFHLGFIAVAMLGGIIGVNLSGGKISKA</sequence>
<evidence type="ECO:0000256" key="1">
    <source>
        <dbReference type="SAM" id="Phobius"/>
    </source>
</evidence>
<dbReference type="NCBIfam" id="TIGR04086">
    <property type="entry name" value="TIGR04086_membr"/>
    <property type="match status" value="1"/>
</dbReference>
<reference evidence="2 3" key="1">
    <citation type="submission" date="2021-01" db="EMBL/GenBank/DDBJ databases">
        <title>Genomic Encyclopedia of Type Strains, Phase IV (KMG-IV): sequencing the most valuable type-strain genomes for metagenomic binning, comparative biology and taxonomic classification.</title>
        <authorList>
            <person name="Goeker M."/>
        </authorList>
    </citation>
    <scope>NUCLEOTIDE SEQUENCE [LARGE SCALE GENOMIC DNA]</scope>
    <source>
        <strain evidence="2 3">DSM 25879</strain>
    </source>
</reference>
<proteinExistence type="predicted"/>
<protein>
    <submittedName>
        <fullName evidence="2">Membrane protein (TIGR04086 family)</fullName>
    </submittedName>
</protein>
<feature type="transmembrane region" description="Helical" evidence="1">
    <location>
        <begin position="69"/>
        <end position="89"/>
    </location>
</feature>
<dbReference type="Proteomes" id="UP000737402">
    <property type="component" value="Unassembled WGS sequence"/>
</dbReference>
<dbReference type="InterPro" id="IPR023804">
    <property type="entry name" value="DUF3792_TM"/>
</dbReference>
<name>A0ABS2P0L7_9BACI</name>
<comment type="caution">
    <text evidence="2">The sequence shown here is derived from an EMBL/GenBank/DDBJ whole genome shotgun (WGS) entry which is preliminary data.</text>
</comment>
<evidence type="ECO:0000313" key="3">
    <source>
        <dbReference type="Proteomes" id="UP000737402"/>
    </source>
</evidence>
<accession>A0ABS2P0L7</accession>
<feature type="transmembrane region" description="Helical" evidence="1">
    <location>
        <begin position="101"/>
        <end position="121"/>
    </location>
</feature>
<evidence type="ECO:0000313" key="2">
    <source>
        <dbReference type="EMBL" id="MBM7620421.1"/>
    </source>
</evidence>
<keyword evidence="1" id="KW-0812">Transmembrane</keyword>
<feature type="transmembrane region" description="Helical" evidence="1">
    <location>
        <begin position="41"/>
        <end position="62"/>
    </location>
</feature>
<gene>
    <name evidence="2" type="ORF">JOC95_002274</name>
</gene>
<dbReference type="RefSeq" id="WP_204416074.1">
    <property type="nucleotide sequence ID" value="NZ_JAFBED010000004.1"/>
</dbReference>
<keyword evidence="1" id="KW-0472">Membrane</keyword>
<feature type="transmembrane region" description="Helical" evidence="1">
    <location>
        <begin position="12"/>
        <end position="35"/>
    </location>
</feature>